<evidence type="ECO:0000259" key="11">
    <source>
        <dbReference type="Pfam" id="PF03007"/>
    </source>
</evidence>
<dbReference type="UniPathway" id="UPA00282"/>
<evidence type="ECO:0000313" key="13">
    <source>
        <dbReference type="EMBL" id="ORE88511.1"/>
    </source>
</evidence>
<keyword evidence="14" id="KW-1185">Reference proteome</keyword>
<comment type="pathway">
    <text evidence="1">Glycerolipid metabolism; triacylglycerol biosynthesis.</text>
</comment>
<evidence type="ECO:0000259" key="12">
    <source>
        <dbReference type="Pfam" id="PF06974"/>
    </source>
</evidence>
<evidence type="ECO:0000256" key="10">
    <source>
        <dbReference type="ARBA" id="ARBA00048109"/>
    </source>
</evidence>
<reference evidence="13 14" key="1">
    <citation type="submission" date="2013-04" db="EMBL/GenBank/DDBJ databases">
        <title>Oceanococcus atlanticus 22II-S10r2 Genome Sequencing.</title>
        <authorList>
            <person name="Lai Q."/>
            <person name="Li G."/>
            <person name="Shao Z."/>
        </authorList>
    </citation>
    <scope>NUCLEOTIDE SEQUENCE [LARGE SCALE GENOMIC DNA]</scope>
    <source>
        <strain evidence="13 14">22II-S10r2</strain>
    </source>
</reference>
<evidence type="ECO:0000256" key="6">
    <source>
        <dbReference type="ARBA" id="ARBA00022679"/>
    </source>
</evidence>
<dbReference type="EC" id="2.3.1.20" evidence="4"/>
<protein>
    <recommendedName>
        <fullName evidence="4">diacylglycerol O-acyltransferase</fullName>
        <ecNumber evidence="4">2.3.1.20</ecNumber>
    </recommendedName>
</protein>
<keyword evidence="5" id="KW-0444">Lipid biosynthesis</keyword>
<dbReference type="InterPro" id="IPR004255">
    <property type="entry name" value="O-acyltransferase_WSD1_N"/>
</dbReference>
<dbReference type="GO" id="GO:0051701">
    <property type="term" value="P:biological process involved in interaction with host"/>
    <property type="evidence" value="ECO:0007669"/>
    <property type="project" value="TreeGrafter"/>
</dbReference>
<proteinExistence type="inferred from homology"/>
<dbReference type="Pfam" id="PF06974">
    <property type="entry name" value="WS_DGAT_C"/>
    <property type="match status" value="1"/>
</dbReference>
<dbReference type="PANTHER" id="PTHR31650:SF1">
    <property type="entry name" value="WAX ESTER SYNTHASE_DIACYLGLYCEROL ACYLTRANSFERASE 4-RELATED"/>
    <property type="match status" value="1"/>
</dbReference>
<dbReference type="GO" id="GO:0071731">
    <property type="term" value="P:response to nitric oxide"/>
    <property type="evidence" value="ECO:0007669"/>
    <property type="project" value="TreeGrafter"/>
</dbReference>
<evidence type="ECO:0000256" key="3">
    <source>
        <dbReference type="ARBA" id="ARBA00009587"/>
    </source>
</evidence>
<comment type="catalytic activity">
    <reaction evidence="10">
        <text>an acyl-CoA + a 1,2-diacyl-sn-glycerol = a triacyl-sn-glycerol + CoA</text>
        <dbReference type="Rhea" id="RHEA:10868"/>
        <dbReference type="ChEBI" id="CHEBI:17815"/>
        <dbReference type="ChEBI" id="CHEBI:57287"/>
        <dbReference type="ChEBI" id="CHEBI:58342"/>
        <dbReference type="ChEBI" id="CHEBI:64615"/>
        <dbReference type="EC" id="2.3.1.20"/>
    </reaction>
</comment>
<keyword evidence="9" id="KW-0012">Acyltransferase</keyword>
<dbReference type="Pfam" id="PF03007">
    <property type="entry name" value="WS_DGAT_cat"/>
    <property type="match status" value="1"/>
</dbReference>
<dbReference type="GO" id="GO:0019432">
    <property type="term" value="P:triglyceride biosynthetic process"/>
    <property type="evidence" value="ECO:0007669"/>
    <property type="project" value="UniProtKB-UniPathway"/>
</dbReference>
<sequence length="439" mass="48069">METAQAPMHLGCLMTFKLPPGEGRQFLNDMFEQLRSQPFLPEPFGHRLLQGTLSDIAPAWEPCDIDMDFHVRHSALPKPGGERQLGELVQRLHSNAMDFARPLWECHLIEGLENNRFAIYFKSHHCAIDGMGAMRLTKLWLTDDASDMRWPGERDIPQAGTRLKKSLASKLAGVIRETGDQARGLGQLASKLVEMSRGEGSTVRAAMDTPGSVFNKPVTRHRRLGTQVLELARIKALSKTLGVTVNDVTLAIVSGAVRRYMLDNDAMAEKSLNASVPIGLARGDDQSGNAVAGFVCPLATDEPDPLVRVRQINATTTRSKQELLSMSATALEQFTLMGLAPLMAGQITGTLSRLPPFFNFVVSNVVLTKHPLYLRGAELEAMYPMSILFDGYAMNVTVIGYADKVCVGFIGCRKAVPHLQNLAVYTGEALEELERAAAG</sequence>
<evidence type="ECO:0000256" key="8">
    <source>
        <dbReference type="ARBA" id="ARBA00023098"/>
    </source>
</evidence>
<dbReference type="GO" id="GO:0006071">
    <property type="term" value="P:glycerol metabolic process"/>
    <property type="evidence" value="ECO:0007669"/>
    <property type="project" value="UniProtKB-KW"/>
</dbReference>
<dbReference type="PANTHER" id="PTHR31650">
    <property type="entry name" value="O-ACYLTRANSFERASE (WSD1-LIKE) FAMILY PROTEIN"/>
    <property type="match status" value="1"/>
</dbReference>
<accession>A0A1Y1SGU0</accession>
<evidence type="ECO:0000256" key="9">
    <source>
        <dbReference type="ARBA" id="ARBA00023315"/>
    </source>
</evidence>
<gene>
    <name evidence="13" type="ORF">ATO7_01510</name>
</gene>
<dbReference type="AlphaFoldDB" id="A0A1Y1SGU0"/>
<comment type="similarity">
    <text evidence="3">Belongs to the long-chain O-acyltransferase family.</text>
</comment>
<dbReference type="Proteomes" id="UP000192342">
    <property type="component" value="Unassembled WGS sequence"/>
</dbReference>
<keyword evidence="6" id="KW-0808">Transferase</keyword>
<evidence type="ECO:0000313" key="14">
    <source>
        <dbReference type="Proteomes" id="UP000192342"/>
    </source>
</evidence>
<evidence type="ECO:0000256" key="5">
    <source>
        <dbReference type="ARBA" id="ARBA00022516"/>
    </source>
</evidence>
<organism evidence="13 14">
    <name type="scientific">Oceanococcus atlanticus</name>
    <dbReference type="NCBI Taxonomy" id="1317117"/>
    <lineage>
        <taxon>Bacteria</taxon>
        <taxon>Pseudomonadati</taxon>
        <taxon>Pseudomonadota</taxon>
        <taxon>Gammaproteobacteria</taxon>
        <taxon>Chromatiales</taxon>
        <taxon>Oceanococcaceae</taxon>
        <taxon>Oceanococcus</taxon>
    </lineage>
</organism>
<dbReference type="STRING" id="1317117.ATO7_01510"/>
<dbReference type="GO" id="GO:0004144">
    <property type="term" value="F:diacylglycerol O-acyltransferase activity"/>
    <property type="evidence" value="ECO:0007669"/>
    <property type="project" value="UniProtKB-EC"/>
</dbReference>
<dbReference type="InterPro" id="IPR014292">
    <property type="entry name" value="Acyl_transf_WS/DGAT"/>
</dbReference>
<feature type="domain" description="O-acyltransferase WSD1 C-terminal" evidence="12">
    <location>
        <begin position="288"/>
        <end position="433"/>
    </location>
</feature>
<dbReference type="InterPro" id="IPR009721">
    <property type="entry name" value="O-acyltransferase_WSD1_C"/>
</dbReference>
<keyword evidence="8" id="KW-0443">Lipid metabolism</keyword>
<evidence type="ECO:0000256" key="1">
    <source>
        <dbReference type="ARBA" id="ARBA00004771"/>
    </source>
</evidence>
<dbReference type="InterPro" id="IPR045034">
    <property type="entry name" value="O-acyltransferase_WSD1-like"/>
</dbReference>
<name>A0A1Y1SGU0_9GAMM</name>
<dbReference type="GO" id="GO:0005886">
    <property type="term" value="C:plasma membrane"/>
    <property type="evidence" value="ECO:0007669"/>
    <property type="project" value="TreeGrafter"/>
</dbReference>
<comment type="caution">
    <text evidence="13">The sequence shown here is derived from an EMBL/GenBank/DDBJ whole genome shotgun (WGS) entry which is preliminary data.</text>
</comment>
<comment type="pathway">
    <text evidence="2">Lipid metabolism.</text>
</comment>
<dbReference type="SUPFAM" id="SSF52777">
    <property type="entry name" value="CoA-dependent acyltransferases"/>
    <property type="match status" value="1"/>
</dbReference>
<feature type="domain" description="O-acyltransferase WSD1-like N-terminal" evidence="11">
    <location>
        <begin position="1"/>
        <end position="248"/>
    </location>
</feature>
<dbReference type="GO" id="GO:0001666">
    <property type="term" value="P:response to hypoxia"/>
    <property type="evidence" value="ECO:0007669"/>
    <property type="project" value="TreeGrafter"/>
</dbReference>
<dbReference type="EMBL" id="AQQV01000001">
    <property type="protein sequence ID" value="ORE88511.1"/>
    <property type="molecule type" value="Genomic_DNA"/>
</dbReference>
<dbReference type="NCBIfam" id="TIGR02946">
    <property type="entry name" value="acyl_WS_DGAT"/>
    <property type="match status" value="1"/>
</dbReference>
<evidence type="ECO:0000256" key="4">
    <source>
        <dbReference type="ARBA" id="ARBA00013244"/>
    </source>
</evidence>
<keyword evidence="7" id="KW-0319">Glycerol metabolism</keyword>
<evidence type="ECO:0000256" key="7">
    <source>
        <dbReference type="ARBA" id="ARBA00022798"/>
    </source>
</evidence>
<evidence type="ECO:0000256" key="2">
    <source>
        <dbReference type="ARBA" id="ARBA00005189"/>
    </source>
</evidence>